<keyword evidence="10 16" id="KW-0472">Membrane</keyword>
<comment type="caution">
    <text evidence="14">Lacks conserved residue(s) required for the propagation of feature annotation.</text>
</comment>
<keyword evidence="14" id="KW-0408">Iron</keyword>
<feature type="transmembrane region" description="Helical" evidence="16">
    <location>
        <begin position="260"/>
        <end position="284"/>
    </location>
</feature>
<dbReference type="GO" id="GO:0005576">
    <property type="term" value="C:extracellular region"/>
    <property type="evidence" value="ECO:0007669"/>
    <property type="project" value="UniProtKB-SubCell"/>
</dbReference>
<dbReference type="EMBL" id="JAGPXD010000006">
    <property type="protein sequence ID" value="KAH7350188.1"/>
    <property type="molecule type" value="Genomic_DNA"/>
</dbReference>
<comment type="subcellular location">
    <subcellularLocation>
        <location evidence="2">Membrane</location>
        <topology evidence="2">Lipid-anchor</topology>
        <topology evidence="2">GPI-anchor</topology>
    </subcellularLocation>
    <subcellularLocation>
        <location evidence="1">Membrane</location>
        <topology evidence="1">Multi-pass membrane protein</topology>
    </subcellularLocation>
    <subcellularLocation>
        <location evidence="3">Secreted</location>
    </subcellularLocation>
</comment>
<dbReference type="InterPro" id="IPR049326">
    <property type="entry name" value="Rhodopsin_dom_fungi"/>
</dbReference>
<feature type="transmembrane region" description="Helical" evidence="16">
    <location>
        <begin position="296"/>
        <end position="316"/>
    </location>
</feature>
<dbReference type="Pfam" id="PF20684">
    <property type="entry name" value="Fung_rhodopsin"/>
    <property type="match status" value="1"/>
</dbReference>
<keyword evidence="7 16" id="KW-0812">Transmembrane</keyword>
<keyword evidence="14" id="KW-0479">Metal-binding</keyword>
<proteinExistence type="inferred from homology"/>
<dbReference type="PANTHER" id="PTHR33048">
    <property type="entry name" value="PTH11-LIKE INTEGRAL MEMBRANE PROTEIN (AFU_ORTHOLOGUE AFUA_5G11245)"/>
    <property type="match status" value="1"/>
</dbReference>
<evidence type="ECO:0000256" key="2">
    <source>
        <dbReference type="ARBA" id="ARBA00004589"/>
    </source>
</evidence>
<keyword evidence="14" id="KW-0349">Heme</keyword>
<keyword evidence="5" id="KW-0964">Secreted</keyword>
<comment type="similarity">
    <text evidence="13">Belongs to the SAT4 family.</text>
</comment>
<evidence type="ECO:0000313" key="20">
    <source>
        <dbReference type="Proteomes" id="UP000813385"/>
    </source>
</evidence>
<evidence type="ECO:0000259" key="18">
    <source>
        <dbReference type="PROSITE" id="PS52012"/>
    </source>
</evidence>
<comment type="caution">
    <text evidence="19">The sequence shown here is derived from an EMBL/GenBank/DDBJ whole genome shotgun (WGS) entry which is preliminary data.</text>
</comment>
<dbReference type="Proteomes" id="UP000813385">
    <property type="component" value="Unassembled WGS sequence"/>
</dbReference>
<feature type="region of interest" description="Disordered" evidence="15">
    <location>
        <begin position="403"/>
        <end position="427"/>
    </location>
</feature>
<keyword evidence="6" id="KW-0336">GPI-anchor</keyword>
<feature type="chain" id="PRO_5035482529" evidence="17">
    <location>
        <begin position="23"/>
        <end position="459"/>
    </location>
</feature>
<feature type="transmembrane region" description="Helical" evidence="16">
    <location>
        <begin position="141"/>
        <end position="166"/>
    </location>
</feature>
<evidence type="ECO:0000256" key="14">
    <source>
        <dbReference type="PROSITE-ProRule" id="PRU01356"/>
    </source>
</evidence>
<dbReference type="Pfam" id="PF05730">
    <property type="entry name" value="CFEM"/>
    <property type="match status" value="1"/>
</dbReference>
<reference evidence="19" key="1">
    <citation type="journal article" date="2021" name="Nat. Commun.">
        <title>Genetic determinants of endophytism in the Arabidopsis root mycobiome.</title>
        <authorList>
            <person name="Mesny F."/>
            <person name="Miyauchi S."/>
            <person name="Thiergart T."/>
            <person name="Pickel B."/>
            <person name="Atanasova L."/>
            <person name="Karlsson M."/>
            <person name="Huettel B."/>
            <person name="Barry K.W."/>
            <person name="Haridas S."/>
            <person name="Chen C."/>
            <person name="Bauer D."/>
            <person name="Andreopoulos W."/>
            <person name="Pangilinan J."/>
            <person name="LaButti K."/>
            <person name="Riley R."/>
            <person name="Lipzen A."/>
            <person name="Clum A."/>
            <person name="Drula E."/>
            <person name="Henrissat B."/>
            <person name="Kohler A."/>
            <person name="Grigoriev I.V."/>
            <person name="Martin F.M."/>
            <person name="Hacquard S."/>
        </authorList>
    </citation>
    <scope>NUCLEOTIDE SEQUENCE</scope>
    <source>
        <strain evidence="19">MPI-CAGE-AT-0016</strain>
    </source>
</reference>
<keyword evidence="6" id="KW-0325">Glycoprotein</keyword>
<keyword evidence="20" id="KW-1185">Reference proteome</keyword>
<evidence type="ECO:0000256" key="16">
    <source>
        <dbReference type="SAM" id="Phobius"/>
    </source>
</evidence>
<evidence type="ECO:0000256" key="17">
    <source>
        <dbReference type="SAM" id="SignalP"/>
    </source>
</evidence>
<evidence type="ECO:0000256" key="3">
    <source>
        <dbReference type="ARBA" id="ARBA00004613"/>
    </source>
</evidence>
<feature type="binding site" description="axial binding residue" evidence="14">
    <location>
        <position position="54"/>
    </location>
    <ligand>
        <name>heme</name>
        <dbReference type="ChEBI" id="CHEBI:30413"/>
    </ligand>
    <ligandPart>
        <name>Fe</name>
        <dbReference type="ChEBI" id="CHEBI:18248"/>
    </ligandPart>
</feature>
<feature type="transmembrane region" description="Helical" evidence="16">
    <location>
        <begin position="336"/>
        <end position="356"/>
    </location>
</feature>
<evidence type="ECO:0000256" key="5">
    <source>
        <dbReference type="ARBA" id="ARBA00022525"/>
    </source>
</evidence>
<evidence type="ECO:0000256" key="8">
    <source>
        <dbReference type="ARBA" id="ARBA00022729"/>
    </source>
</evidence>
<evidence type="ECO:0000256" key="9">
    <source>
        <dbReference type="ARBA" id="ARBA00022989"/>
    </source>
</evidence>
<keyword evidence="12" id="KW-0449">Lipoprotein</keyword>
<feature type="signal peptide" evidence="17">
    <location>
        <begin position="1"/>
        <end position="22"/>
    </location>
</feature>
<dbReference type="InterPro" id="IPR052337">
    <property type="entry name" value="SAT4-like"/>
</dbReference>
<evidence type="ECO:0000313" key="19">
    <source>
        <dbReference type="EMBL" id="KAH7350188.1"/>
    </source>
</evidence>
<feature type="disulfide bond" evidence="14">
    <location>
        <begin position="63"/>
        <end position="96"/>
    </location>
</feature>
<keyword evidence="8 17" id="KW-0732">Signal</keyword>
<name>A0A8K0T788_9PEZI</name>
<dbReference type="PANTHER" id="PTHR33048:SF47">
    <property type="entry name" value="INTEGRAL MEMBRANE PROTEIN-RELATED"/>
    <property type="match status" value="1"/>
</dbReference>
<feature type="transmembrane region" description="Helical" evidence="16">
    <location>
        <begin position="186"/>
        <end position="208"/>
    </location>
</feature>
<sequence>MKSLNNMLLWFVLPCVTLVAGAAQSMTELLAATPQCALPCVFEGAQSASCSLTDIKSLDDCVCSNITLQSSLSACVQRSCPFDDQVEAALLMSDLCVAYPKESRSNEVKITAVVCIVITTVIVILRSLARLTVTSRLWWDDWMILLATALLIAMSSIKIASADLGFGMHYWNVAPQNAPTILQNFYATQMLYILIQVTAKVSIVILFSRIFTTRWFVIVVWTYVVFLVVHGLLFLLLIVFQCIPIYAIWDKSISAKCLDITAIGWAGAVFSIVEDIAILVLPIPELLKLQLSFRKKIAVFLMFSVGSFACVTSMVRLKYMVTFANSMDATWDNVDIVVWSIIEVACAIVCGSLPALRPLLSKLPGIFSTTNTENNEATEPDGAESRGTVDVVAKRISAPFTQRPFQQLPGSPWEPQSSGEDKDKVLSPIRVNISTSGGRYPDRKEDVELGILAKEKSTL</sequence>
<accession>A0A8K0T788</accession>
<evidence type="ECO:0000256" key="6">
    <source>
        <dbReference type="ARBA" id="ARBA00022622"/>
    </source>
</evidence>
<keyword evidence="11 14" id="KW-1015">Disulfide bond</keyword>
<evidence type="ECO:0000256" key="1">
    <source>
        <dbReference type="ARBA" id="ARBA00004141"/>
    </source>
</evidence>
<dbReference type="OrthoDB" id="5329176at2759"/>
<evidence type="ECO:0000256" key="7">
    <source>
        <dbReference type="ARBA" id="ARBA00022692"/>
    </source>
</evidence>
<feature type="domain" description="CFEM" evidence="18">
    <location>
        <begin position="8"/>
        <end position="123"/>
    </location>
</feature>
<evidence type="ECO:0000256" key="15">
    <source>
        <dbReference type="SAM" id="MobiDB-lite"/>
    </source>
</evidence>
<comment type="similarity">
    <text evidence="4">Belongs to the RBT5 family.</text>
</comment>
<dbReference type="AlphaFoldDB" id="A0A8K0T788"/>
<gene>
    <name evidence="19" type="ORF">B0T11DRAFT_312987</name>
</gene>
<protein>
    <submittedName>
        <fullName evidence="19">Integral membrane protein</fullName>
    </submittedName>
</protein>
<evidence type="ECO:0000256" key="4">
    <source>
        <dbReference type="ARBA" id="ARBA00010031"/>
    </source>
</evidence>
<dbReference type="SMART" id="SM00747">
    <property type="entry name" value="CFEM"/>
    <property type="match status" value="1"/>
</dbReference>
<dbReference type="InterPro" id="IPR008427">
    <property type="entry name" value="Extracellular_membr_CFEM_dom"/>
</dbReference>
<feature type="transmembrane region" description="Helical" evidence="16">
    <location>
        <begin position="110"/>
        <end position="129"/>
    </location>
</feature>
<keyword evidence="9 16" id="KW-1133">Transmembrane helix</keyword>
<evidence type="ECO:0000256" key="12">
    <source>
        <dbReference type="ARBA" id="ARBA00023288"/>
    </source>
</evidence>
<evidence type="ECO:0000256" key="11">
    <source>
        <dbReference type="ARBA" id="ARBA00023157"/>
    </source>
</evidence>
<evidence type="ECO:0000256" key="13">
    <source>
        <dbReference type="ARBA" id="ARBA00038359"/>
    </source>
</evidence>
<feature type="transmembrane region" description="Helical" evidence="16">
    <location>
        <begin position="215"/>
        <end position="248"/>
    </location>
</feature>
<feature type="compositionally biased region" description="Polar residues" evidence="15">
    <location>
        <begin position="403"/>
        <end position="418"/>
    </location>
</feature>
<dbReference type="GO" id="GO:0046872">
    <property type="term" value="F:metal ion binding"/>
    <property type="evidence" value="ECO:0007669"/>
    <property type="project" value="UniProtKB-UniRule"/>
</dbReference>
<dbReference type="PROSITE" id="PS52012">
    <property type="entry name" value="CFEM"/>
    <property type="match status" value="1"/>
</dbReference>
<dbReference type="GO" id="GO:0098552">
    <property type="term" value="C:side of membrane"/>
    <property type="evidence" value="ECO:0007669"/>
    <property type="project" value="UniProtKB-KW"/>
</dbReference>
<organism evidence="19 20">
    <name type="scientific">Plectosphaerella cucumerina</name>
    <dbReference type="NCBI Taxonomy" id="40658"/>
    <lineage>
        <taxon>Eukaryota</taxon>
        <taxon>Fungi</taxon>
        <taxon>Dikarya</taxon>
        <taxon>Ascomycota</taxon>
        <taxon>Pezizomycotina</taxon>
        <taxon>Sordariomycetes</taxon>
        <taxon>Hypocreomycetidae</taxon>
        <taxon>Glomerellales</taxon>
        <taxon>Plectosphaerellaceae</taxon>
        <taxon>Plectosphaerella</taxon>
    </lineage>
</organism>
<evidence type="ECO:0000256" key="10">
    <source>
        <dbReference type="ARBA" id="ARBA00023136"/>
    </source>
</evidence>